<feature type="domain" description="MobA-like NTP transferase" evidence="8">
    <location>
        <begin position="5"/>
        <end position="45"/>
    </location>
</feature>
<keyword evidence="5" id="KW-0460">Magnesium</keyword>
<comment type="caution">
    <text evidence="9">The sequence shown here is derived from an EMBL/GenBank/DDBJ whole genome shotgun (WGS) entry which is preliminary data.</text>
</comment>
<dbReference type="Pfam" id="PF12804">
    <property type="entry name" value="NTP_transf_3"/>
    <property type="match status" value="2"/>
</dbReference>
<evidence type="ECO:0000256" key="6">
    <source>
        <dbReference type="ARBA" id="ARBA00023134"/>
    </source>
</evidence>
<dbReference type="InterPro" id="IPR025877">
    <property type="entry name" value="MobA-like_NTP_Trfase"/>
</dbReference>
<dbReference type="PANTHER" id="PTHR19136">
    <property type="entry name" value="MOLYBDENUM COFACTOR GUANYLYLTRANSFERASE"/>
    <property type="match status" value="1"/>
</dbReference>
<evidence type="ECO:0000256" key="1">
    <source>
        <dbReference type="ARBA" id="ARBA00022490"/>
    </source>
</evidence>
<dbReference type="GO" id="GO:0046872">
    <property type="term" value="F:metal ion binding"/>
    <property type="evidence" value="ECO:0007669"/>
    <property type="project" value="UniProtKB-KW"/>
</dbReference>
<dbReference type="InterPro" id="IPR029044">
    <property type="entry name" value="Nucleotide-diphossugar_trans"/>
</dbReference>
<proteinExistence type="predicted"/>
<keyword evidence="4" id="KW-0547">Nucleotide-binding</keyword>
<evidence type="ECO:0000256" key="2">
    <source>
        <dbReference type="ARBA" id="ARBA00022679"/>
    </source>
</evidence>
<keyword evidence="7" id="KW-0501">Molybdenum cofactor biosynthesis</keyword>
<dbReference type="EMBL" id="SLZR01000010">
    <property type="protein sequence ID" value="TCS40173.1"/>
    <property type="molecule type" value="Genomic_DNA"/>
</dbReference>
<dbReference type="Proteomes" id="UP000295793">
    <property type="component" value="Unassembled WGS sequence"/>
</dbReference>
<dbReference type="GO" id="GO:0016779">
    <property type="term" value="F:nucleotidyltransferase activity"/>
    <property type="evidence" value="ECO:0007669"/>
    <property type="project" value="UniProtKB-ARBA"/>
</dbReference>
<keyword evidence="10" id="KW-1185">Reference proteome</keyword>
<name>A0A4R3I5E8_9GAMM</name>
<evidence type="ECO:0000259" key="8">
    <source>
        <dbReference type="Pfam" id="PF12804"/>
    </source>
</evidence>
<sequence length="178" mass="19845">MTTAVLILSGGRSRRMGQDKAQLPLEGLPLLQWQKNRLQQAGFQVIHGIADNFPGYLGPLAGIEAALTKHPEIQRWLVLPVDMPSLSVEALHGLLNAQPIDAAVISYKDQPFPLLIRQPEQAVAVLQRWLVDANGRRSVRALIDQLGTESAAMPLNNEQFNNINTPEQWRQFKEVELT</sequence>
<accession>A0A4R3I5E8</accession>
<feature type="domain" description="MobA-like NTP transferase" evidence="8">
    <location>
        <begin position="49"/>
        <end position="142"/>
    </location>
</feature>
<evidence type="ECO:0000256" key="4">
    <source>
        <dbReference type="ARBA" id="ARBA00022741"/>
    </source>
</evidence>
<dbReference type="AlphaFoldDB" id="A0A4R3I5E8"/>
<evidence type="ECO:0000256" key="5">
    <source>
        <dbReference type="ARBA" id="ARBA00022842"/>
    </source>
</evidence>
<evidence type="ECO:0000256" key="3">
    <source>
        <dbReference type="ARBA" id="ARBA00022723"/>
    </source>
</evidence>
<keyword evidence="2" id="KW-0808">Transferase</keyword>
<keyword evidence="6" id="KW-0342">GTP-binding</keyword>
<dbReference type="PANTHER" id="PTHR19136:SF81">
    <property type="entry name" value="MOLYBDENUM COFACTOR GUANYLYLTRANSFERASE"/>
    <property type="match status" value="1"/>
</dbReference>
<dbReference type="CDD" id="cd02503">
    <property type="entry name" value="MobA"/>
    <property type="match status" value="1"/>
</dbReference>
<evidence type="ECO:0000313" key="10">
    <source>
        <dbReference type="Proteomes" id="UP000295793"/>
    </source>
</evidence>
<dbReference type="GO" id="GO:1902758">
    <property type="term" value="P:bis(molybdopterin guanine dinucleotide)molybdenum biosynthetic process"/>
    <property type="evidence" value="ECO:0007669"/>
    <property type="project" value="TreeGrafter"/>
</dbReference>
<evidence type="ECO:0000313" key="9">
    <source>
        <dbReference type="EMBL" id="TCS40173.1"/>
    </source>
</evidence>
<protein>
    <submittedName>
        <fullName evidence="9">Molybdopterin-guanine dinucleotide biosynthesis protein A</fullName>
    </submittedName>
</protein>
<reference evidence="9 10" key="1">
    <citation type="submission" date="2019-03" db="EMBL/GenBank/DDBJ databases">
        <title>Genomic Encyclopedia of Archaeal and Bacterial Type Strains, Phase II (KMG-II): from individual species to whole genera.</title>
        <authorList>
            <person name="Goeker M."/>
        </authorList>
    </citation>
    <scope>NUCLEOTIDE SEQUENCE [LARGE SCALE GENOMIC DNA]</scope>
    <source>
        <strain evidence="9 10">DSM 15388</strain>
    </source>
</reference>
<dbReference type="InterPro" id="IPR013482">
    <property type="entry name" value="Molybde_CF_guanTrfase"/>
</dbReference>
<dbReference type="RefSeq" id="WP_132702068.1">
    <property type="nucleotide sequence ID" value="NZ_SLZR01000010.1"/>
</dbReference>
<dbReference type="Gene3D" id="3.90.550.10">
    <property type="entry name" value="Spore Coat Polysaccharide Biosynthesis Protein SpsA, Chain A"/>
    <property type="match status" value="1"/>
</dbReference>
<dbReference type="OrthoDB" id="9788394at2"/>
<keyword evidence="1" id="KW-0963">Cytoplasm</keyword>
<gene>
    <name evidence="9" type="ORF">BCF53_11095</name>
</gene>
<dbReference type="GO" id="GO:0005525">
    <property type="term" value="F:GTP binding"/>
    <property type="evidence" value="ECO:0007669"/>
    <property type="project" value="UniProtKB-KW"/>
</dbReference>
<evidence type="ECO:0000256" key="7">
    <source>
        <dbReference type="ARBA" id="ARBA00023150"/>
    </source>
</evidence>
<organism evidence="9 10">
    <name type="scientific">Reinekea marinisedimentorum</name>
    <dbReference type="NCBI Taxonomy" id="230495"/>
    <lineage>
        <taxon>Bacteria</taxon>
        <taxon>Pseudomonadati</taxon>
        <taxon>Pseudomonadota</taxon>
        <taxon>Gammaproteobacteria</taxon>
        <taxon>Oceanospirillales</taxon>
        <taxon>Saccharospirillaceae</taxon>
        <taxon>Reinekea</taxon>
    </lineage>
</organism>
<keyword evidence="3" id="KW-0479">Metal-binding</keyword>
<dbReference type="SUPFAM" id="SSF53448">
    <property type="entry name" value="Nucleotide-diphospho-sugar transferases"/>
    <property type="match status" value="1"/>
</dbReference>